<evidence type="ECO:0000313" key="1">
    <source>
        <dbReference type="EMBL" id="KHN82542.1"/>
    </source>
</evidence>
<evidence type="ECO:0000313" key="2">
    <source>
        <dbReference type="Proteomes" id="UP000031036"/>
    </source>
</evidence>
<proteinExistence type="predicted"/>
<dbReference type="AlphaFoldDB" id="A0A0B2VM76"/>
<accession>A0A0B2VM76</accession>
<keyword evidence="2" id="KW-1185">Reference proteome</keyword>
<dbReference type="EMBL" id="JPKZ01001342">
    <property type="protein sequence ID" value="KHN82542.1"/>
    <property type="molecule type" value="Genomic_DNA"/>
</dbReference>
<comment type="caution">
    <text evidence="1">The sequence shown here is derived from an EMBL/GenBank/DDBJ whole genome shotgun (WGS) entry which is preliminary data.</text>
</comment>
<dbReference type="Proteomes" id="UP000031036">
    <property type="component" value="Unassembled WGS sequence"/>
</dbReference>
<gene>
    <name evidence="1" type="ORF">Tcan_15290</name>
</gene>
<protein>
    <submittedName>
        <fullName evidence="1">Uncharacterized protein</fullName>
    </submittedName>
</protein>
<sequence>MLSPENSADIRSCGAVTYYGPSTHHFEQLFITNQNHSNTFIKQVVACVRYEFTSQHVVNDRKNKGGEVKDGAIKEEVLVRFAPLLIPCVTQRDSRSICEMYSREMSAAAEMCRPLSKRCDNRYTKSTENRHRKGEDCCPAAKRHFMIVKILADEDKCDTKEKQMGKKN</sequence>
<organism evidence="1 2">
    <name type="scientific">Toxocara canis</name>
    <name type="common">Canine roundworm</name>
    <dbReference type="NCBI Taxonomy" id="6265"/>
    <lineage>
        <taxon>Eukaryota</taxon>
        <taxon>Metazoa</taxon>
        <taxon>Ecdysozoa</taxon>
        <taxon>Nematoda</taxon>
        <taxon>Chromadorea</taxon>
        <taxon>Rhabditida</taxon>
        <taxon>Spirurina</taxon>
        <taxon>Ascaridomorpha</taxon>
        <taxon>Ascaridoidea</taxon>
        <taxon>Toxocaridae</taxon>
        <taxon>Toxocara</taxon>
    </lineage>
</organism>
<name>A0A0B2VM76_TOXCA</name>
<reference evidence="1 2" key="1">
    <citation type="submission" date="2014-11" db="EMBL/GenBank/DDBJ databases">
        <title>Genetic blueprint of the zoonotic pathogen Toxocara canis.</title>
        <authorList>
            <person name="Zhu X.-Q."/>
            <person name="Korhonen P.K."/>
            <person name="Cai H."/>
            <person name="Young N.D."/>
            <person name="Nejsum P."/>
            <person name="von Samson-Himmelstjerna G."/>
            <person name="Boag P.R."/>
            <person name="Tan P."/>
            <person name="Li Q."/>
            <person name="Min J."/>
            <person name="Yang Y."/>
            <person name="Wang X."/>
            <person name="Fang X."/>
            <person name="Hall R.S."/>
            <person name="Hofmann A."/>
            <person name="Sternberg P.W."/>
            <person name="Jex A.R."/>
            <person name="Gasser R.B."/>
        </authorList>
    </citation>
    <scope>NUCLEOTIDE SEQUENCE [LARGE SCALE GENOMIC DNA]</scope>
    <source>
        <strain evidence="1">PN_DK_2014</strain>
    </source>
</reference>